<dbReference type="EMBL" id="CDMY01000908">
    <property type="protein sequence ID" value="CEM36820.1"/>
    <property type="molecule type" value="Genomic_DNA"/>
</dbReference>
<gene>
    <name evidence="2" type="ORF">Vbra_3437</name>
</gene>
<organism evidence="2 3">
    <name type="scientific">Vitrella brassicaformis (strain CCMP3155)</name>
    <dbReference type="NCBI Taxonomy" id="1169540"/>
    <lineage>
        <taxon>Eukaryota</taxon>
        <taxon>Sar</taxon>
        <taxon>Alveolata</taxon>
        <taxon>Colpodellida</taxon>
        <taxon>Vitrellaceae</taxon>
        <taxon>Vitrella</taxon>
    </lineage>
</organism>
<dbReference type="InParanoid" id="A0A0G4H086"/>
<keyword evidence="3" id="KW-1185">Reference proteome</keyword>
<reference evidence="2 3" key="1">
    <citation type="submission" date="2014-11" db="EMBL/GenBank/DDBJ databases">
        <authorList>
            <person name="Zhu J."/>
            <person name="Qi W."/>
            <person name="Song R."/>
        </authorList>
    </citation>
    <scope>NUCLEOTIDE SEQUENCE [LARGE SCALE GENOMIC DNA]</scope>
</reference>
<sequence length="711" mass="77796">MAAAASSSSAASPQAEAMASPTPCRYKEGSRVQMVTSGREKGKQRWVKADVYRLDQTSGAAKVSMREVGGREEFRLVVPHSKTNTSPHDQQAHGGFRLTHKNSAHQEDYTMAPRGLGDDHLTCVFSFMTPRELSALPTLSKQWPQVRKGALRQQTHIDIDCSTEADSQFWYNMTTEEAFQLGKKLVNLTALSLVQPYPDQSWYLALDLDLDQSWCLGSMISVVEGHADGRREAREKEGHQHMAEGSLETIEFTTATTTITTTTTSLPLDLHHSFFAPPPTLPALRAVTGAVREHRELADRGWKMPALEYVDLGGLDHKQLGRFIRSSSSLKEVGGRRSWGEWATLFEHFPVASAGRPGPLRRLRTIGGIARGGFEGEEVRRLQDVLSSRGCREALTSLDVEIPPFKDQVLEHLLAVDDFINTCCVSPDVPLSVEIFYASEGFELSLFYADDFPSRPSPFIKTTIQEAARRTSHVSCTISQDDITHPIHTPSQAAIEIASSLSFECWGLVVRSANGFGPPPGTTPPTPAIIEHLQPFPRARELRVYSPVGGPVGRLLAEKMPMQVGRVWFDVAVSAQDRIGVLEALGAGREVGNVRVGGEGDAVSLTQGGPFDGWGLNRLPSISNIGMRLEVPQGLEASAAADIIRDGLSTLLNTGVRGLRRVAVELLDELGDLRDAIREVIPYGTRVGGFTIDTREHDDVEDISLLATRGP</sequence>
<dbReference type="PhylomeDB" id="A0A0G4H086"/>
<evidence type="ECO:0000313" key="2">
    <source>
        <dbReference type="EMBL" id="CEM36820.1"/>
    </source>
</evidence>
<accession>A0A0G4H086</accession>
<feature type="region of interest" description="Disordered" evidence="1">
    <location>
        <begin position="1"/>
        <end position="40"/>
    </location>
</feature>
<dbReference type="Proteomes" id="UP000041254">
    <property type="component" value="Unassembled WGS sequence"/>
</dbReference>
<evidence type="ECO:0000256" key="1">
    <source>
        <dbReference type="SAM" id="MobiDB-lite"/>
    </source>
</evidence>
<protein>
    <submittedName>
        <fullName evidence="2">Uncharacterized protein</fullName>
    </submittedName>
</protein>
<dbReference type="AlphaFoldDB" id="A0A0G4H086"/>
<proteinExistence type="predicted"/>
<evidence type="ECO:0000313" key="3">
    <source>
        <dbReference type="Proteomes" id="UP000041254"/>
    </source>
</evidence>
<dbReference type="VEuPathDB" id="CryptoDB:Vbra_3437"/>
<name>A0A0G4H086_VITBC</name>
<feature type="compositionally biased region" description="Low complexity" evidence="1">
    <location>
        <begin position="1"/>
        <end position="20"/>
    </location>
</feature>